<dbReference type="InterPro" id="IPR041492">
    <property type="entry name" value="HAD_2"/>
</dbReference>
<reference evidence="1 2" key="1">
    <citation type="submission" date="2018-08" db="EMBL/GenBank/DDBJ databases">
        <title>The first complete genome of Treponema rectale (CHPAT), a commensal spirochete of the bovine rectum.</title>
        <authorList>
            <person name="Staton G.J."/>
            <person name="Clegg S.R."/>
            <person name="Carter S.D."/>
            <person name="Radford A.D."/>
            <person name="Darby A."/>
            <person name="Hall N."/>
            <person name="Birtles R.J."/>
            <person name="Evans N.J."/>
        </authorList>
    </citation>
    <scope>NUCLEOTIDE SEQUENCE [LARGE SCALE GENOMIC DNA]</scope>
    <source>
        <strain evidence="1 2">CHPA</strain>
    </source>
</reference>
<dbReference type="PANTHER" id="PTHR43434:SF20">
    <property type="entry name" value="5'-NUCLEOTIDASE"/>
    <property type="match status" value="1"/>
</dbReference>
<dbReference type="InterPro" id="IPR023198">
    <property type="entry name" value="PGP-like_dom2"/>
</dbReference>
<accession>A0A7M1XJH3</accession>
<sequence length="219" mass="24969">MINIGICYTYTMKKILFDADGTIYDSGRGIKSCANKTLAYFGYPEKPFEELDFFVGPPLKTGFMKCGLKEEEASQAIEVYRKFYHMGGKYDASIYPGMLEVIQRLSKDNLLYIATFKKEELARDIASHFHLDIYFKDIYGGIGDEKPDKTTLIKRVLDHTPYAQEVYMIGDTSLDIIGGKNNHLKTIAVSYGYGNLEEIKKSQPDYLVKTPLELLDILY</sequence>
<dbReference type="SFLD" id="SFLDG01129">
    <property type="entry name" value="C1.5:_HAD__Beta-PGM__Phosphata"/>
    <property type="match status" value="1"/>
</dbReference>
<dbReference type="GO" id="GO:0004713">
    <property type="term" value="F:protein tyrosine kinase activity"/>
    <property type="evidence" value="ECO:0007669"/>
    <property type="project" value="TreeGrafter"/>
</dbReference>
<dbReference type="Proteomes" id="UP000593591">
    <property type="component" value="Chromosome"/>
</dbReference>
<dbReference type="Pfam" id="PF13419">
    <property type="entry name" value="HAD_2"/>
    <property type="match status" value="1"/>
</dbReference>
<dbReference type="EMBL" id="CP031517">
    <property type="protein sequence ID" value="QOS39673.1"/>
    <property type="molecule type" value="Genomic_DNA"/>
</dbReference>
<dbReference type="SUPFAM" id="SSF56784">
    <property type="entry name" value="HAD-like"/>
    <property type="match status" value="1"/>
</dbReference>
<name>A0A7M1XJH3_9SPIR</name>
<dbReference type="SFLD" id="SFLDS00003">
    <property type="entry name" value="Haloacid_Dehalogenase"/>
    <property type="match status" value="1"/>
</dbReference>
<dbReference type="AlphaFoldDB" id="A0A7M1XJH3"/>
<dbReference type="KEGG" id="trc:DYE49_04025"/>
<organism evidence="1 2">
    <name type="scientific">Treponema rectale</name>
    <dbReference type="NCBI Taxonomy" id="744512"/>
    <lineage>
        <taxon>Bacteria</taxon>
        <taxon>Pseudomonadati</taxon>
        <taxon>Spirochaetota</taxon>
        <taxon>Spirochaetia</taxon>
        <taxon>Spirochaetales</taxon>
        <taxon>Treponemataceae</taxon>
        <taxon>Treponema</taxon>
    </lineage>
</organism>
<dbReference type="InterPro" id="IPR036412">
    <property type="entry name" value="HAD-like_sf"/>
</dbReference>
<dbReference type="InterPro" id="IPR023214">
    <property type="entry name" value="HAD_sf"/>
</dbReference>
<dbReference type="NCBIfam" id="TIGR01549">
    <property type="entry name" value="HAD-SF-IA-v1"/>
    <property type="match status" value="1"/>
</dbReference>
<dbReference type="Gene3D" id="3.40.50.1000">
    <property type="entry name" value="HAD superfamily/HAD-like"/>
    <property type="match status" value="1"/>
</dbReference>
<evidence type="ECO:0008006" key="3">
    <source>
        <dbReference type="Google" id="ProtNLM"/>
    </source>
</evidence>
<dbReference type="GO" id="GO:0005829">
    <property type="term" value="C:cytosol"/>
    <property type="evidence" value="ECO:0007669"/>
    <property type="project" value="TreeGrafter"/>
</dbReference>
<dbReference type="InterPro" id="IPR050155">
    <property type="entry name" value="HAD-like_hydrolase_sf"/>
</dbReference>
<proteinExistence type="predicted"/>
<protein>
    <recommendedName>
        <fullName evidence="3">Phosphoglycolate phosphatase</fullName>
    </recommendedName>
</protein>
<gene>
    <name evidence="1" type="ORF">DYE49_04025</name>
</gene>
<dbReference type="PANTHER" id="PTHR43434">
    <property type="entry name" value="PHOSPHOGLYCOLATE PHOSPHATASE"/>
    <property type="match status" value="1"/>
</dbReference>
<dbReference type="InterPro" id="IPR006439">
    <property type="entry name" value="HAD-SF_hydro_IA"/>
</dbReference>
<dbReference type="Gene3D" id="1.10.150.240">
    <property type="entry name" value="Putative phosphatase, domain 2"/>
    <property type="match status" value="1"/>
</dbReference>
<evidence type="ECO:0000313" key="1">
    <source>
        <dbReference type="EMBL" id="QOS39673.1"/>
    </source>
</evidence>
<evidence type="ECO:0000313" key="2">
    <source>
        <dbReference type="Proteomes" id="UP000593591"/>
    </source>
</evidence>